<dbReference type="AlphaFoldDB" id="K8FAP9"/>
<feature type="compositionally biased region" description="Low complexity" evidence="6">
    <location>
        <begin position="85"/>
        <end position="95"/>
    </location>
</feature>
<keyword evidence="3" id="KW-0106">Calcium</keyword>
<evidence type="ECO:0000259" key="8">
    <source>
        <dbReference type="PROSITE" id="PS50222"/>
    </source>
</evidence>
<dbReference type="Proteomes" id="UP000198341">
    <property type="component" value="Chromosome 11"/>
</dbReference>
<dbReference type="InterPro" id="IPR019537">
    <property type="entry name" value="TMEM65"/>
</dbReference>
<dbReference type="GO" id="GO:0016020">
    <property type="term" value="C:membrane"/>
    <property type="evidence" value="ECO:0007669"/>
    <property type="project" value="UniProtKB-SubCell"/>
</dbReference>
<organism evidence="9 10">
    <name type="scientific">Bathycoccus prasinos</name>
    <dbReference type="NCBI Taxonomy" id="41875"/>
    <lineage>
        <taxon>Eukaryota</taxon>
        <taxon>Viridiplantae</taxon>
        <taxon>Chlorophyta</taxon>
        <taxon>Mamiellophyceae</taxon>
        <taxon>Mamiellales</taxon>
        <taxon>Bathycoccaceae</taxon>
        <taxon>Bathycoccus</taxon>
    </lineage>
</organism>
<name>K8FAP9_9CHLO</name>
<keyword evidence="2 7" id="KW-0812">Transmembrane</keyword>
<feature type="transmembrane region" description="Helical" evidence="7">
    <location>
        <begin position="294"/>
        <end position="314"/>
    </location>
</feature>
<dbReference type="PROSITE" id="PS00018">
    <property type="entry name" value="EF_HAND_1"/>
    <property type="match status" value="1"/>
</dbReference>
<feature type="region of interest" description="Disordered" evidence="6">
    <location>
        <begin position="77"/>
        <end position="100"/>
    </location>
</feature>
<evidence type="ECO:0000256" key="6">
    <source>
        <dbReference type="SAM" id="MobiDB-lite"/>
    </source>
</evidence>
<dbReference type="InterPro" id="IPR018247">
    <property type="entry name" value="EF_Hand_1_Ca_BS"/>
</dbReference>
<dbReference type="RefSeq" id="XP_007510353.1">
    <property type="nucleotide sequence ID" value="XM_007510291.1"/>
</dbReference>
<dbReference type="PANTHER" id="PTHR21706">
    <property type="entry name" value="TRANSMEMBRANE PROTEIN 65"/>
    <property type="match status" value="1"/>
</dbReference>
<dbReference type="OrthoDB" id="430821at2759"/>
<feature type="domain" description="EF-hand" evidence="8">
    <location>
        <begin position="134"/>
        <end position="169"/>
    </location>
</feature>
<dbReference type="InterPro" id="IPR002048">
    <property type="entry name" value="EF_hand_dom"/>
</dbReference>
<evidence type="ECO:0000256" key="3">
    <source>
        <dbReference type="ARBA" id="ARBA00022837"/>
    </source>
</evidence>
<sequence length="315" mass="34716">MTMMLRSASRRQRAASHSSSSELFFSLVKKSSSFTTTGLRGDGYYDDDDEKKSVNTYYPMMTRKENNINNNINDARRQRKQRMFSSSSASTSSSSPNTNNKVDDILKQFLSLTAEEKRDVFQSLFGKGGEERKILAEKEEKLFAAFDSDGDKMLTPQEFQNFHRAFLWRHLQQEPEVGNEDGEQRSSGSSGSSKDITYAQLKSVALSQMYPFIGFGFLDNALMLAFGETIESSVGLSLGLSTMAAAAIGNTLSDVCGVGLANKIEYWCAKFGLTEEVTMTAGQAKEMRVVVARLGGAMTGVTIGCIFGSFPLLLH</sequence>
<dbReference type="EMBL" id="FO082268">
    <property type="protein sequence ID" value="CCO18698.1"/>
    <property type="molecule type" value="Genomic_DNA"/>
</dbReference>
<dbReference type="PANTHER" id="PTHR21706:SF15">
    <property type="entry name" value="TRANSMEMBRANE PROTEIN 65"/>
    <property type="match status" value="1"/>
</dbReference>
<reference evidence="9 10" key="1">
    <citation type="submission" date="2011-10" db="EMBL/GenBank/DDBJ databases">
        <authorList>
            <person name="Genoscope - CEA"/>
        </authorList>
    </citation>
    <scope>NUCLEOTIDE SEQUENCE [LARGE SCALE GENOMIC DNA]</scope>
    <source>
        <strain evidence="9 10">RCC 1105</strain>
    </source>
</reference>
<dbReference type="eggNOG" id="KOG4619">
    <property type="taxonomic scope" value="Eukaryota"/>
</dbReference>
<evidence type="ECO:0000313" key="10">
    <source>
        <dbReference type="Proteomes" id="UP000198341"/>
    </source>
</evidence>
<evidence type="ECO:0000256" key="1">
    <source>
        <dbReference type="ARBA" id="ARBA00004141"/>
    </source>
</evidence>
<dbReference type="GO" id="GO:0005509">
    <property type="term" value="F:calcium ion binding"/>
    <property type="evidence" value="ECO:0007669"/>
    <property type="project" value="InterPro"/>
</dbReference>
<evidence type="ECO:0000256" key="5">
    <source>
        <dbReference type="ARBA" id="ARBA00023136"/>
    </source>
</evidence>
<dbReference type="PROSITE" id="PS50222">
    <property type="entry name" value="EF_HAND_2"/>
    <property type="match status" value="1"/>
</dbReference>
<comment type="subcellular location">
    <subcellularLocation>
        <location evidence="1">Membrane</location>
        <topology evidence="1">Multi-pass membrane protein</topology>
    </subcellularLocation>
</comment>
<dbReference type="InterPro" id="IPR011992">
    <property type="entry name" value="EF-hand-dom_pair"/>
</dbReference>
<keyword evidence="10" id="KW-1185">Reference proteome</keyword>
<dbReference type="GO" id="GO:0005739">
    <property type="term" value="C:mitochondrion"/>
    <property type="evidence" value="ECO:0007669"/>
    <property type="project" value="TreeGrafter"/>
</dbReference>
<dbReference type="Gene3D" id="1.10.238.10">
    <property type="entry name" value="EF-hand"/>
    <property type="match status" value="1"/>
</dbReference>
<keyword evidence="4 7" id="KW-1133">Transmembrane helix</keyword>
<accession>K8FAP9</accession>
<dbReference type="Pfam" id="PF10507">
    <property type="entry name" value="TMEM65"/>
    <property type="match status" value="1"/>
</dbReference>
<dbReference type="GeneID" id="19013008"/>
<evidence type="ECO:0000256" key="2">
    <source>
        <dbReference type="ARBA" id="ARBA00022692"/>
    </source>
</evidence>
<evidence type="ECO:0000256" key="4">
    <source>
        <dbReference type="ARBA" id="ARBA00022989"/>
    </source>
</evidence>
<evidence type="ECO:0000256" key="7">
    <source>
        <dbReference type="SAM" id="Phobius"/>
    </source>
</evidence>
<protein>
    <recommendedName>
        <fullName evidence="8">EF-hand domain-containing protein</fullName>
    </recommendedName>
</protein>
<gene>
    <name evidence="9" type="ordered locus">Bathy11g03290</name>
</gene>
<keyword evidence="5 7" id="KW-0472">Membrane</keyword>
<dbReference type="SUPFAM" id="SSF47473">
    <property type="entry name" value="EF-hand"/>
    <property type="match status" value="1"/>
</dbReference>
<dbReference type="KEGG" id="bpg:Bathy11g03290"/>
<evidence type="ECO:0000313" key="9">
    <source>
        <dbReference type="EMBL" id="CCO18698.1"/>
    </source>
</evidence>
<proteinExistence type="predicted"/>